<comment type="caution">
    <text evidence="14">The sequence shown here is derived from an EMBL/GenBank/DDBJ whole genome shotgun (WGS) entry which is preliminary data.</text>
</comment>
<feature type="transmembrane region" description="Helical" evidence="12">
    <location>
        <begin position="6"/>
        <end position="24"/>
    </location>
</feature>
<keyword evidence="3" id="KW-0813">Transport</keyword>
<evidence type="ECO:0000259" key="13">
    <source>
        <dbReference type="Pfam" id="PF00999"/>
    </source>
</evidence>
<feature type="transmembrane region" description="Helical" evidence="12">
    <location>
        <begin position="65"/>
        <end position="90"/>
    </location>
</feature>
<feature type="transmembrane region" description="Helical" evidence="12">
    <location>
        <begin position="36"/>
        <end position="59"/>
    </location>
</feature>
<dbReference type="GO" id="GO:0005886">
    <property type="term" value="C:plasma membrane"/>
    <property type="evidence" value="ECO:0007669"/>
    <property type="project" value="UniProtKB-SubCell"/>
</dbReference>
<accession>A0A0B0HF13</accession>
<evidence type="ECO:0000313" key="15">
    <source>
        <dbReference type="Proteomes" id="UP000030856"/>
    </source>
</evidence>
<keyword evidence="5" id="KW-1003">Cell membrane</keyword>
<evidence type="ECO:0000256" key="10">
    <source>
        <dbReference type="ARBA" id="ARBA00023136"/>
    </source>
</evidence>
<name>A0A0B0HF13_SOVGS</name>
<evidence type="ECO:0000256" key="2">
    <source>
        <dbReference type="ARBA" id="ARBA00007367"/>
    </source>
</evidence>
<keyword evidence="4" id="KW-0050">Antiport</keyword>
<dbReference type="PANTHER" id="PTHR10110:SF195">
    <property type="entry name" value="NA(+)_H(+) ANTIPORTER NHAS2"/>
    <property type="match status" value="1"/>
</dbReference>
<dbReference type="AlphaFoldDB" id="A0A0B0HF13"/>
<proteinExistence type="inferred from homology"/>
<dbReference type="GO" id="GO:0015385">
    <property type="term" value="F:sodium:proton antiporter activity"/>
    <property type="evidence" value="ECO:0007669"/>
    <property type="project" value="InterPro"/>
</dbReference>
<dbReference type="Pfam" id="PF00999">
    <property type="entry name" value="Na_H_Exchanger"/>
    <property type="match status" value="1"/>
</dbReference>
<dbReference type="InterPro" id="IPR018422">
    <property type="entry name" value="Cation/H_exchanger_CPA1"/>
</dbReference>
<organism evidence="14 15">
    <name type="scientific">Solemya velum gill symbiont</name>
    <dbReference type="NCBI Taxonomy" id="2340"/>
    <lineage>
        <taxon>Bacteria</taxon>
        <taxon>Pseudomonadati</taxon>
        <taxon>Pseudomonadota</taxon>
        <taxon>Gammaproteobacteria</taxon>
        <taxon>sulfur-oxidizing symbionts</taxon>
    </lineage>
</organism>
<keyword evidence="7 12" id="KW-1133">Transmembrane helix</keyword>
<dbReference type="eggNOG" id="COG0025">
    <property type="taxonomic scope" value="Bacteria"/>
</dbReference>
<dbReference type="GO" id="GO:0098719">
    <property type="term" value="P:sodium ion import across plasma membrane"/>
    <property type="evidence" value="ECO:0007669"/>
    <property type="project" value="TreeGrafter"/>
</dbReference>
<dbReference type="EMBL" id="JRAA01000001">
    <property type="protein sequence ID" value="KHF26051.1"/>
    <property type="molecule type" value="Genomic_DNA"/>
</dbReference>
<comment type="similarity">
    <text evidence="2">Belongs to the monovalent cation:proton antiporter 1 (CPA1) transporter (TC 2.A.36) family.</text>
</comment>
<evidence type="ECO:0000256" key="3">
    <source>
        <dbReference type="ARBA" id="ARBA00022448"/>
    </source>
</evidence>
<evidence type="ECO:0000256" key="1">
    <source>
        <dbReference type="ARBA" id="ARBA00004651"/>
    </source>
</evidence>
<evidence type="ECO:0000256" key="11">
    <source>
        <dbReference type="ARBA" id="ARBA00023201"/>
    </source>
</evidence>
<keyword evidence="10 12" id="KW-0472">Membrane</keyword>
<protein>
    <submittedName>
        <fullName evidence="14">NhaP-type Na+/H+ and K+/H+ antiporter</fullName>
    </submittedName>
</protein>
<evidence type="ECO:0000256" key="7">
    <source>
        <dbReference type="ARBA" id="ARBA00022989"/>
    </source>
</evidence>
<evidence type="ECO:0000256" key="9">
    <source>
        <dbReference type="ARBA" id="ARBA00023065"/>
    </source>
</evidence>
<evidence type="ECO:0000256" key="6">
    <source>
        <dbReference type="ARBA" id="ARBA00022692"/>
    </source>
</evidence>
<reference evidence="14 15" key="1">
    <citation type="journal article" date="2014" name="BMC Genomics">
        <title>The genome of the intracellular bacterium of the coastal bivalve, Solemya velum: a blueprint for thriving in and out of symbiosis.</title>
        <authorList>
            <person name="Dmytrenko O."/>
            <person name="Russell S.L."/>
            <person name="Loo W.T."/>
            <person name="Fontanez K.M."/>
            <person name="Liao L."/>
            <person name="Roeselers G."/>
            <person name="Sharma R."/>
            <person name="Stewart F.J."/>
            <person name="Newton I.L."/>
            <person name="Woyke T."/>
            <person name="Wu D."/>
            <person name="Lang J.M."/>
            <person name="Eisen J.A."/>
            <person name="Cavanaugh C.M."/>
        </authorList>
    </citation>
    <scope>NUCLEOTIDE SEQUENCE [LARGE SCALE GENOMIC DNA]</scope>
    <source>
        <strain evidence="14 15">WH</strain>
    </source>
</reference>
<evidence type="ECO:0000256" key="5">
    <source>
        <dbReference type="ARBA" id="ARBA00022475"/>
    </source>
</evidence>
<dbReference type="InterPro" id="IPR006153">
    <property type="entry name" value="Cation/H_exchanger_TM"/>
</dbReference>
<dbReference type="STRING" id="2340.JV46_14150"/>
<keyword evidence="8" id="KW-0915">Sodium</keyword>
<dbReference type="GO" id="GO:0015386">
    <property type="term" value="F:potassium:proton antiporter activity"/>
    <property type="evidence" value="ECO:0007669"/>
    <property type="project" value="TreeGrafter"/>
</dbReference>
<evidence type="ECO:0000313" key="14">
    <source>
        <dbReference type="EMBL" id="KHF26051.1"/>
    </source>
</evidence>
<evidence type="ECO:0000256" key="8">
    <source>
        <dbReference type="ARBA" id="ARBA00023053"/>
    </source>
</evidence>
<dbReference type="PANTHER" id="PTHR10110">
    <property type="entry name" value="SODIUM/HYDROGEN EXCHANGER"/>
    <property type="match status" value="1"/>
</dbReference>
<feature type="transmembrane region" description="Helical" evidence="12">
    <location>
        <begin position="130"/>
        <end position="148"/>
    </location>
</feature>
<evidence type="ECO:0000256" key="12">
    <source>
        <dbReference type="SAM" id="Phobius"/>
    </source>
</evidence>
<dbReference type="Proteomes" id="UP000030856">
    <property type="component" value="Unassembled WGS sequence"/>
</dbReference>
<comment type="subcellular location">
    <subcellularLocation>
        <location evidence="1">Cell membrane</location>
        <topology evidence="1">Multi-pass membrane protein</topology>
    </subcellularLocation>
</comment>
<feature type="domain" description="Cation/H+ exchanger transmembrane" evidence="13">
    <location>
        <begin position="2"/>
        <end position="148"/>
    </location>
</feature>
<keyword evidence="15" id="KW-1185">Reference proteome</keyword>
<evidence type="ECO:0000256" key="4">
    <source>
        <dbReference type="ARBA" id="ARBA00022449"/>
    </source>
</evidence>
<keyword evidence="11" id="KW-0739">Sodium transport</keyword>
<dbReference type="PATRIC" id="fig|2340.3.peg.563"/>
<gene>
    <name evidence="14" type="ORF">JV46_14150</name>
</gene>
<sequence length="153" mass="16999">MHLSAPIAIVVAGLLIGNHGRRLAMSERTREHLDNFWELIDEILNAVLFVLIGLELMLVHFEISFIQAGMILIPVVVLARFVAVGVPVTLMKPFRKFTPHAIRILTWGGLRGGISVALALSIPNVPERDMLIAVTYLIVVFSILFKGLRSGHW</sequence>
<keyword evidence="6 12" id="KW-0812">Transmembrane</keyword>
<feature type="transmembrane region" description="Helical" evidence="12">
    <location>
        <begin position="102"/>
        <end position="124"/>
    </location>
</feature>
<keyword evidence="9" id="KW-0406">Ion transport</keyword>
<dbReference type="GO" id="GO:0051453">
    <property type="term" value="P:regulation of intracellular pH"/>
    <property type="evidence" value="ECO:0007669"/>
    <property type="project" value="TreeGrafter"/>
</dbReference>